<proteinExistence type="predicted"/>
<feature type="compositionally biased region" description="Basic and acidic residues" evidence="1">
    <location>
        <begin position="169"/>
        <end position="179"/>
    </location>
</feature>
<sequence length="179" mass="21081">MSSYPSLQEQEDWIVKAKEDGRLFQCKGTKNYSQLSPEACRKRQKQKTAYHYKSGVVFAGECYYLECRGCQNNKTVKKNRDFDNNAWKKTRACENRIDTWAKAEGFASTLEAILCVTRDIWHKEVAAMCGVSYCFFHNWVKKRKIPIRSRSETNRLMQKNLRMQRRKNDKSSGLEQKDK</sequence>
<gene>
    <name evidence="2" type="ORF">TM448A02429_0004</name>
    <name evidence="3" type="ORF">TM448B00955_0029</name>
</gene>
<name>A0A6H1ZVQ0_9ZZZZ</name>
<evidence type="ECO:0000256" key="1">
    <source>
        <dbReference type="SAM" id="MobiDB-lite"/>
    </source>
</evidence>
<organism evidence="2">
    <name type="scientific">viral metagenome</name>
    <dbReference type="NCBI Taxonomy" id="1070528"/>
    <lineage>
        <taxon>unclassified sequences</taxon>
        <taxon>metagenomes</taxon>
        <taxon>organismal metagenomes</taxon>
    </lineage>
</organism>
<accession>A0A6H1ZVQ0</accession>
<evidence type="ECO:0000313" key="3">
    <source>
        <dbReference type="EMBL" id="QJH97264.1"/>
    </source>
</evidence>
<dbReference type="EMBL" id="MT144679">
    <property type="protein sequence ID" value="QJH97264.1"/>
    <property type="molecule type" value="Genomic_DNA"/>
</dbReference>
<reference evidence="2" key="1">
    <citation type="submission" date="2020-03" db="EMBL/GenBank/DDBJ databases">
        <title>The deep terrestrial virosphere.</title>
        <authorList>
            <person name="Holmfeldt K."/>
            <person name="Nilsson E."/>
            <person name="Simone D."/>
            <person name="Lopez-Fernandez M."/>
            <person name="Wu X."/>
            <person name="de Brujin I."/>
            <person name="Lundin D."/>
            <person name="Andersson A."/>
            <person name="Bertilsson S."/>
            <person name="Dopson M."/>
        </authorList>
    </citation>
    <scope>NUCLEOTIDE SEQUENCE</scope>
    <source>
        <strain evidence="2">TM448A02429</strain>
        <strain evidence="3">TM448B00955</strain>
    </source>
</reference>
<protein>
    <submittedName>
        <fullName evidence="2">Uncharacterized protein</fullName>
    </submittedName>
</protein>
<evidence type="ECO:0000313" key="2">
    <source>
        <dbReference type="EMBL" id="QJA52003.1"/>
    </source>
</evidence>
<dbReference type="EMBL" id="MT144305">
    <property type="protein sequence ID" value="QJA52003.1"/>
    <property type="molecule type" value="Genomic_DNA"/>
</dbReference>
<dbReference type="AlphaFoldDB" id="A0A6H1ZVQ0"/>
<feature type="region of interest" description="Disordered" evidence="1">
    <location>
        <begin position="156"/>
        <end position="179"/>
    </location>
</feature>